<name>L8FT12_PSED2</name>
<feature type="chain" id="PRO_5003989225" evidence="1">
    <location>
        <begin position="36"/>
        <end position="102"/>
    </location>
</feature>
<feature type="non-terminal residue" evidence="2">
    <location>
        <position position="102"/>
    </location>
</feature>
<feature type="signal peptide" evidence="1">
    <location>
        <begin position="1"/>
        <end position="35"/>
    </location>
</feature>
<dbReference type="EMBL" id="GL574678">
    <property type="protein sequence ID" value="ELR03603.1"/>
    <property type="molecule type" value="Genomic_DNA"/>
</dbReference>
<gene>
    <name evidence="2" type="ORF">GMDG_08918</name>
</gene>
<accession>L8FT12</accession>
<evidence type="ECO:0000256" key="1">
    <source>
        <dbReference type="SAM" id="SignalP"/>
    </source>
</evidence>
<evidence type="ECO:0000313" key="2">
    <source>
        <dbReference type="EMBL" id="ELR03603.1"/>
    </source>
</evidence>
<dbReference type="InParanoid" id="L8FT12"/>
<dbReference type="HOGENOM" id="CLU_2298416_0_0_1"/>
<dbReference type="AlphaFoldDB" id="L8FT12"/>
<sequence>MRSGAFAGSTNPLREVLSAAIFALTIASAPAGVQADDQTTKARPEFRLLELGGKKVRWAVPARGLPSVITYAFLTSPQNFPGSRNCDAMLPPEAALRDSHIP</sequence>
<organism evidence="2 3">
    <name type="scientific">Pseudogymnoascus destructans (strain ATCC MYA-4855 / 20631-21)</name>
    <name type="common">Bat white-nose syndrome fungus</name>
    <name type="synonym">Geomyces destructans</name>
    <dbReference type="NCBI Taxonomy" id="658429"/>
    <lineage>
        <taxon>Eukaryota</taxon>
        <taxon>Fungi</taxon>
        <taxon>Dikarya</taxon>
        <taxon>Ascomycota</taxon>
        <taxon>Pezizomycotina</taxon>
        <taxon>Leotiomycetes</taxon>
        <taxon>Thelebolales</taxon>
        <taxon>Thelebolaceae</taxon>
        <taxon>Pseudogymnoascus</taxon>
    </lineage>
</organism>
<dbReference type="VEuPathDB" id="FungiDB:GMDG_08918"/>
<keyword evidence="1" id="KW-0732">Signal</keyword>
<dbReference type="Proteomes" id="UP000011064">
    <property type="component" value="Unassembled WGS sequence"/>
</dbReference>
<evidence type="ECO:0000313" key="3">
    <source>
        <dbReference type="Proteomes" id="UP000011064"/>
    </source>
</evidence>
<keyword evidence="3" id="KW-1185">Reference proteome</keyword>
<proteinExistence type="predicted"/>
<reference evidence="3" key="1">
    <citation type="submission" date="2010-09" db="EMBL/GenBank/DDBJ databases">
        <title>The genome sequence of Geomyces destructans 20631-21.</title>
        <authorList>
            <consortium name="The Broad Institute Genome Sequencing Platform"/>
            <person name="Cuomo C.A."/>
            <person name="Blehert D.S."/>
            <person name="Lorch J.M."/>
            <person name="Young S.K."/>
            <person name="Zeng Q."/>
            <person name="Gargeya S."/>
            <person name="Fitzgerald M."/>
            <person name="Haas B."/>
            <person name="Abouelleil A."/>
            <person name="Alvarado L."/>
            <person name="Arachchi H.M."/>
            <person name="Berlin A."/>
            <person name="Brown A."/>
            <person name="Chapman S.B."/>
            <person name="Chen Z."/>
            <person name="Dunbar C."/>
            <person name="Freedman E."/>
            <person name="Gearin G."/>
            <person name="Gellesch M."/>
            <person name="Goldberg J."/>
            <person name="Griggs A."/>
            <person name="Gujja S."/>
            <person name="Heiman D."/>
            <person name="Howarth C."/>
            <person name="Larson L."/>
            <person name="Lui A."/>
            <person name="MacDonald P.J.P."/>
            <person name="Montmayeur A."/>
            <person name="Murphy C."/>
            <person name="Neiman D."/>
            <person name="Pearson M."/>
            <person name="Priest M."/>
            <person name="Roberts A."/>
            <person name="Saif S."/>
            <person name="Shea T."/>
            <person name="Shenoy N."/>
            <person name="Sisk P."/>
            <person name="Stolte C."/>
            <person name="Sykes S."/>
            <person name="Wortman J."/>
            <person name="Nusbaum C."/>
            <person name="Birren B."/>
        </authorList>
    </citation>
    <scope>NUCLEOTIDE SEQUENCE [LARGE SCALE GENOMIC DNA]</scope>
    <source>
        <strain evidence="3">ATCC MYA-4855 / 20631-21</strain>
    </source>
</reference>
<protein>
    <submittedName>
        <fullName evidence="2">Uncharacterized protein</fullName>
    </submittedName>
</protein>